<keyword evidence="3" id="KW-1185">Reference proteome</keyword>
<reference evidence="2 3" key="1">
    <citation type="submission" date="2021-03" db="EMBL/GenBank/DDBJ databases">
        <title>Genomic Encyclopedia of Type Strains, Phase IV (KMG-IV): sequencing the most valuable type-strain genomes for metagenomic binning, comparative biology and taxonomic classification.</title>
        <authorList>
            <person name="Goeker M."/>
        </authorList>
    </citation>
    <scope>NUCLEOTIDE SEQUENCE [LARGE SCALE GENOMIC DNA]</scope>
    <source>
        <strain evidence="2 3">DSM 25609</strain>
    </source>
</reference>
<dbReference type="InterPro" id="IPR047801">
    <property type="entry name" value="Peptidase_C45"/>
</dbReference>
<sequence length="323" mass="36641">MPYFEVVIDQQKGSSHEIGYNQGDNIPASLVEKFEPIINENIDVCAAEDIFHQFAPHLLDEMKGLTKSLNIPYKKALSLFSGYDIPKLKGMGCSAVVTPKYYVRNYDFSPDSYDNRLAIINPQEAYASVGYSLHMLGRHEGVNEKGLTIGFHFVNHTHSRKGLSAGSVLRIVLDTCQTTDEAIQLIKELPHSWSYNYSIGDASGQIAVVEASSVEVKVRHDQHTLLCTNHFQHARMDTYNRTAGNTSERLDHLDQAKMDHRTGEEMFDKFRDPNSPMFFDDYDNFFGTLHTFAYLFDEQKVLTAIANGRVLEIDLIMVLFWGE</sequence>
<dbReference type="InterPro" id="IPR047794">
    <property type="entry name" value="C45_proenzyme-like"/>
</dbReference>
<dbReference type="NCBIfam" id="NF040521">
    <property type="entry name" value="C45_proenzyme"/>
    <property type="match status" value="1"/>
</dbReference>
<protein>
    <submittedName>
        <fullName evidence="2">Choloylglycine hydrolase</fullName>
    </submittedName>
</protein>
<dbReference type="PANTHER" id="PTHR34180">
    <property type="entry name" value="PEPTIDASE C45"/>
    <property type="match status" value="1"/>
</dbReference>
<dbReference type="Gene3D" id="3.60.60.10">
    <property type="entry name" value="Penicillin V Acylase, Chain A"/>
    <property type="match status" value="1"/>
</dbReference>
<keyword evidence="2" id="KW-0378">Hydrolase</keyword>
<dbReference type="SUPFAM" id="SSF56235">
    <property type="entry name" value="N-terminal nucleophile aminohydrolases (Ntn hydrolases)"/>
    <property type="match status" value="1"/>
</dbReference>
<evidence type="ECO:0000259" key="1">
    <source>
        <dbReference type="Pfam" id="PF03417"/>
    </source>
</evidence>
<feature type="domain" description="Peptidase C45 hydrolase" evidence="1">
    <location>
        <begin position="100"/>
        <end position="307"/>
    </location>
</feature>
<gene>
    <name evidence="2" type="ORF">J2Z83_001889</name>
</gene>
<proteinExistence type="predicted"/>
<dbReference type="InterPro" id="IPR029055">
    <property type="entry name" value="Ntn_hydrolases_N"/>
</dbReference>
<name>A0ABS4IFR6_9BACI</name>
<dbReference type="PANTHER" id="PTHR34180:SF1">
    <property type="entry name" value="BETA-ALANYL-DOPAMINE_CARCININE HYDROLASE"/>
    <property type="match status" value="1"/>
</dbReference>
<organism evidence="2 3">
    <name type="scientific">Virgibacillus natechei</name>
    <dbReference type="NCBI Taxonomy" id="1216297"/>
    <lineage>
        <taxon>Bacteria</taxon>
        <taxon>Bacillati</taxon>
        <taxon>Bacillota</taxon>
        <taxon>Bacilli</taxon>
        <taxon>Bacillales</taxon>
        <taxon>Bacillaceae</taxon>
        <taxon>Virgibacillus</taxon>
    </lineage>
</organism>
<evidence type="ECO:0000313" key="2">
    <source>
        <dbReference type="EMBL" id="MBP1969781.1"/>
    </source>
</evidence>
<dbReference type="GO" id="GO:0016787">
    <property type="term" value="F:hydrolase activity"/>
    <property type="evidence" value="ECO:0007669"/>
    <property type="project" value="UniProtKB-KW"/>
</dbReference>
<dbReference type="Pfam" id="PF03417">
    <property type="entry name" value="AAT"/>
    <property type="match status" value="1"/>
</dbReference>
<evidence type="ECO:0000313" key="3">
    <source>
        <dbReference type="Proteomes" id="UP001519345"/>
    </source>
</evidence>
<dbReference type="InterPro" id="IPR005079">
    <property type="entry name" value="Peptidase_C45_hydrolase"/>
</dbReference>
<dbReference type="EMBL" id="JAGGKX010000008">
    <property type="protein sequence ID" value="MBP1969781.1"/>
    <property type="molecule type" value="Genomic_DNA"/>
</dbReference>
<dbReference type="Proteomes" id="UP001519345">
    <property type="component" value="Unassembled WGS sequence"/>
</dbReference>
<dbReference type="RefSeq" id="WP_209462957.1">
    <property type="nucleotide sequence ID" value="NZ_CP110224.1"/>
</dbReference>
<accession>A0ABS4IFR6</accession>
<comment type="caution">
    <text evidence="2">The sequence shown here is derived from an EMBL/GenBank/DDBJ whole genome shotgun (WGS) entry which is preliminary data.</text>
</comment>
<dbReference type="CDD" id="cd01935">
    <property type="entry name" value="Ntn_CGH_like"/>
    <property type="match status" value="1"/>
</dbReference>